<feature type="domain" description="Glycoside hydrolase family 57 N-terminal" evidence="3">
    <location>
        <begin position="1"/>
        <end position="149"/>
    </location>
</feature>
<dbReference type="PANTHER" id="PTHR36306:SF1">
    <property type="entry name" value="ALPHA-AMYLASE-RELATED"/>
    <property type="match status" value="1"/>
</dbReference>
<gene>
    <name evidence="4" type="ORF">S03H2_07719</name>
</gene>
<accession>X1DX08</accession>
<dbReference type="PANTHER" id="PTHR36306">
    <property type="entry name" value="ALPHA-AMYLASE-RELATED-RELATED"/>
    <property type="match status" value="1"/>
</dbReference>
<organism evidence="4">
    <name type="scientific">marine sediment metagenome</name>
    <dbReference type="NCBI Taxonomy" id="412755"/>
    <lineage>
        <taxon>unclassified sequences</taxon>
        <taxon>metagenomes</taxon>
        <taxon>ecological metagenomes</taxon>
    </lineage>
</organism>
<comment type="caution">
    <text evidence="4">The sequence shown here is derived from an EMBL/GenBank/DDBJ whole genome shotgun (WGS) entry which is preliminary data.</text>
</comment>
<dbReference type="EMBL" id="BARU01003610">
    <property type="protein sequence ID" value="GAH25521.1"/>
    <property type="molecule type" value="Genomic_DNA"/>
</dbReference>
<dbReference type="AlphaFoldDB" id="X1DX08"/>
<comment type="similarity">
    <text evidence="1">Belongs to the glycosyl hydrolase 57 family.</text>
</comment>
<evidence type="ECO:0000259" key="3">
    <source>
        <dbReference type="Pfam" id="PF03065"/>
    </source>
</evidence>
<dbReference type="Gene3D" id="3.20.110.20">
    <property type="match status" value="1"/>
</dbReference>
<dbReference type="Pfam" id="PF03065">
    <property type="entry name" value="Glyco_hydro_57"/>
    <property type="match status" value="1"/>
</dbReference>
<dbReference type="InterPro" id="IPR052046">
    <property type="entry name" value="GH57_Enzymes"/>
</dbReference>
<dbReference type="GO" id="GO:0005975">
    <property type="term" value="P:carbohydrate metabolic process"/>
    <property type="evidence" value="ECO:0007669"/>
    <property type="project" value="InterPro"/>
</dbReference>
<dbReference type="GO" id="GO:0003824">
    <property type="term" value="F:catalytic activity"/>
    <property type="evidence" value="ECO:0007669"/>
    <property type="project" value="InterPro"/>
</dbReference>
<reference evidence="4" key="1">
    <citation type="journal article" date="2014" name="Front. Microbiol.">
        <title>High frequency of phylogenetically diverse reductive dehalogenase-homologous genes in deep subseafloor sedimentary metagenomes.</title>
        <authorList>
            <person name="Kawai M."/>
            <person name="Futagami T."/>
            <person name="Toyoda A."/>
            <person name="Takaki Y."/>
            <person name="Nishi S."/>
            <person name="Hori S."/>
            <person name="Arai W."/>
            <person name="Tsubouchi T."/>
            <person name="Morono Y."/>
            <person name="Uchiyama I."/>
            <person name="Ito T."/>
            <person name="Fujiyama A."/>
            <person name="Inagaki F."/>
            <person name="Takami H."/>
        </authorList>
    </citation>
    <scope>NUCLEOTIDE SEQUENCE</scope>
    <source>
        <strain evidence="4">Expedition CK06-06</strain>
    </source>
</reference>
<protein>
    <recommendedName>
        <fullName evidence="3">Glycoside hydrolase family 57 N-terminal domain-containing protein</fullName>
    </recommendedName>
</protein>
<evidence type="ECO:0000256" key="2">
    <source>
        <dbReference type="ARBA" id="ARBA00023277"/>
    </source>
</evidence>
<evidence type="ECO:0000256" key="1">
    <source>
        <dbReference type="ARBA" id="ARBA00006821"/>
    </source>
</evidence>
<dbReference type="InterPro" id="IPR004300">
    <property type="entry name" value="Glyco_hydro_57_N"/>
</dbReference>
<sequence>MVKRKQVELIGGGFYEPILTLIPDSDKLGQIEKLTTYLRASFGTRPRGSWIAERIWEPGLVKILKNSGMDYTFLDDRYFHIAGVDGENCYSTYLTEDQGKTITVFPISLNLGKRAPFQQPEEIIKELNNFADDSEQRLVSLMIEGEKLGGC</sequence>
<dbReference type="InterPro" id="IPR011330">
    <property type="entry name" value="Glyco_hydro/deAcase_b/a-brl"/>
</dbReference>
<feature type="non-terminal residue" evidence="4">
    <location>
        <position position="151"/>
    </location>
</feature>
<name>X1DX08_9ZZZZ</name>
<proteinExistence type="inferred from homology"/>
<evidence type="ECO:0000313" key="4">
    <source>
        <dbReference type="EMBL" id="GAH25521.1"/>
    </source>
</evidence>
<keyword evidence="2" id="KW-0119">Carbohydrate metabolism</keyword>
<dbReference type="SUPFAM" id="SSF88713">
    <property type="entry name" value="Glycoside hydrolase/deacetylase"/>
    <property type="match status" value="1"/>
</dbReference>